<evidence type="ECO:0000313" key="5">
    <source>
        <dbReference type="EMBL" id="NNV55065.1"/>
    </source>
</evidence>
<evidence type="ECO:0000256" key="1">
    <source>
        <dbReference type="ARBA" id="ARBA00004613"/>
    </source>
</evidence>
<reference evidence="5" key="1">
    <citation type="submission" date="2019-10" db="EMBL/GenBank/DDBJ databases">
        <title>Draft genome sequence of Panacibacter sp. KCS-6.</title>
        <authorList>
            <person name="Yim K.J."/>
        </authorList>
    </citation>
    <scope>NUCLEOTIDE SEQUENCE</scope>
    <source>
        <strain evidence="5">KCS-6</strain>
    </source>
</reference>
<evidence type="ECO:0000313" key="6">
    <source>
        <dbReference type="Proteomes" id="UP000598971"/>
    </source>
</evidence>
<keyword evidence="2" id="KW-0964">Secreted</keyword>
<feature type="domain" description="SD-repeat containing protein B" evidence="4">
    <location>
        <begin position="258"/>
        <end position="330"/>
    </location>
</feature>
<dbReference type="Proteomes" id="UP000598971">
    <property type="component" value="Unassembled WGS sequence"/>
</dbReference>
<dbReference type="InterPro" id="IPR013783">
    <property type="entry name" value="Ig-like_fold"/>
</dbReference>
<dbReference type="Gene3D" id="2.60.40.10">
    <property type="entry name" value="Immunoglobulins"/>
    <property type="match status" value="1"/>
</dbReference>
<dbReference type="Pfam" id="PF17210">
    <property type="entry name" value="SdrD_B"/>
    <property type="match status" value="1"/>
</dbReference>
<comment type="caution">
    <text evidence="5">The sequence shown here is derived from an EMBL/GenBank/DDBJ whole genome shotgun (WGS) entry which is preliminary data.</text>
</comment>
<dbReference type="GO" id="GO:0005576">
    <property type="term" value="C:extracellular region"/>
    <property type="evidence" value="ECO:0007669"/>
    <property type="project" value="UniProtKB-SubCell"/>
</dbReference>
<protein>
    <recommendedName>
        <fullName evidence="4">SD-repeat containing protein B domain-containing protein</fullName>
    </recommendedName>
</protein>
<organism evidence="5 6">
    <name type="scientific">Limnovirga soli</name>
    <dbReference type="NCBI Taxonomy" id="2656915"/>
    <lineage>
        <taxon>Bacteria</taxon>
        <taxon>Pseudomonadati</taxon>
        <taxon>Bacteroidota</taxon>
        <taxon>Chitinophagia</taxon>
        <taxon>Chitinophagales</taxon>
        <taxon>Chitinophagaceae</taxon>
        <taxon>Limnovirga</taxon>
    </lineage>
</organism>
<keyword evidence="3" id="KW-0732">Signal</keyword>
<dbReference type="AlphaFoldDB" id="A0A8J8FBQ6"/>
<proteinExistence type="predicted"/>
<gene>
    <name evidence="5" type="ORF">GD597_06320</name>
</gene>
<comment type="subcellular location">
    <subcellularLocation>
        <location evidence="1">Secreted</location>
    </subcellularLocation>
</comment>
<sequence length="633" mass="68077">MNFLKAIAGEFLFRLIHPLTLLNNYKNYTMKKIFYINYLILIVNIIEINPVKAQSCVLTNNLNVSTGISTIGSNLTTNGQIDPYWQLTNVAPPSVNTVGGINIPNAYTIISGSSVGYSNWCQIPGTVSLNVIPNYIFGTNNINLTQPWKFRRKFSVTASGTITISGSYIGDDQSELHICDPSGTVLFTDNQAGWSIIKQFSKTLQVNQGCYFIELSLTNVGSGLMGFAMNANITSTSNILSNPSLQCCSASIISGQKWIDNNCNGKIDAGDAPGAGWVFNLLNGSTIIQTSVSDANGQFYFNNIPIGTYTIAEVIQSGYSPISPAGGTQTVSVSQNNSVILLNNFLNCKAPPCQCGQFDSLIYNNTTYTTNWPNLSLGQGLASGILTAFYHCNPSTEGCTTSYNWQVLANGTPLSPAIISTTNSFNLSLLNGLACGTYTIKVTPTCGTTACTPKTILVKFDCPPLPCPCVGMPPVITQSAVNVITQNNASNANPVSTITTNFTLTTSVPISEVRILIDEFRLTTTAGNENCMLCRNKPQTWANINSATLTGVTNQTIVNPSALEKDIRELVFNNGAGTAFNLNGNILSLTLGLPGVTGLDCCTLKADVCIKFIIRDVNCCEREIMKCFTFNLQ</sequence>
<accession>A0A8J8FBQ6</accession>
<dbReference type="SUPFAM" id="SSF117074">
    <property type="entry name" value="Hypothetical protein PA1324"/>
    <property type="match status" value="1"/>
</dbReference>
<keyword evidence="6" id="KW-1185">Reference proteome</keyword>
<dbReference type="EMBL" id="WHPF01000004">
    <property type="protein sequence ID" value="NNV55065.1"/>
    <property type="molecule type" value="Genomic_DNA"/>
</dbReference>
<evidence type="ECO:0000256" key="2">
    <source>
        <dbReference type="ARBA" id="ARBA00022525"/>
    </source>
</evidence>
<dbReference type="InterPro" id="IPR033764">
    <property type="entry name" value="Sdr_B"/>
</dbReference>
<evidence type="ECO:0000259" key="4">
    <source>
        <dbReference type="Pfam" id="PF17210"/>
    </source>
</evidence>
<name>A0A8J8FBQ6_9BACT</name>
<evidence type="ECO:0000256" key="3">
    <source>
        <dbReference type="ARBA" id="ARBA00022729"/>
    </source>
</evidence>